<dbReference type="GO" id="GO:0003872">
    <property type="term" value="F:6-phosphofructokinase activity"/>
    <property type="evidence" value="ECO:0007669"/>
    <property type="project" value="InterPro"/>
</dbReference>
<name>A0A2U1KGW8_ARTAN</name>
<dbReference type="GO" id="GO:0047334">
    <property type="term" value="F:diphosphate-fructose-6-phosphate 1-phosphotransferase activity"/>
    <property type="evidence" value="ECO:0007669"/>
    <property type="project" value="TreeGrafter"/>
</dbReference>
<organism evidence="3 4">
    <name type="scientific">Artemisia annua</name>
    <name type="common">Sweet wormwood</name>
    <dbReference type="NCBI Taxonomy" id="35608"/>
    <lineage>
        <taxon>Eukaryota</taxon>
        <taxon>Viridiplantae</taxon>
        <taxon>Streptophyta</taxon>
        <taxon>Embryophyta</taxon>
        <taxon>Tracheophyta</taxon>
        <taxon>Spermatophyta</taxon>
        <taxon>Magnoliopsida</taxon>
        <taxon>eudicotyledons</taxon>
        <taxon>Gunneridae</taxon>
        <taxon>Pentapetalae</taxon>
        <taxon>asterids</taxon>
        <taxon>campanulids</taxon>
        <taxon>Asterales</taxon>
        <taxon>Asteraceae</taxon>
        <taxon>Asteroideae</taxon>
        <taxon>Anthemideae</taxon>
        <taxon>Artemisiinae</taxon>
        <taxon>Artemisia</taxon>
    </lineage>
</organism>
<keyword evidence="1" id="KW-0963">Cytoplasm</keyword>
<dbReference type="OrthoDB" id="1738554at2759"/>
<keyword evidence="4" id="KW-1185">Reference proteome</keyword>
<accession>A0A2U1KGW8</accession>
<evidence type="ECO:0000256" key="1">
    <source>
        <dbReference type="ARBA" id="ARBA00022490"/>
    </source>
</evidence>
<evidence type="ECO:0000313" key="3">
    <source>
        <dbReference type="EMBL" id="PWA36029.1"/>
    </source>
</evidence>
<keyword evidence="3" id="KW-0808">Transferase</keyword>
<dbReference type="STRING" id="35608.A0A2U1KGW8"/>
<comment type="caution">
    <text evidence="3">The sequence shown here is derived from an EMBL/GenBank/DDBJ whole genome shotgun (WGS) entry which is preliminary data.</text>
</comment>
<sequence>MASWRPCIYVWCCYPNKNQATWKKRLIGHRVVSRRLTFDEVMPYTKAVVSFEVPNPRSGQGLGLATGAAVMALCKATTFASMTVMTFMFAKGSFRKGGDLKTLIIGCPNTIDGDLKCKEVPTSFGCDTACKESVMIATCIPINMLELFIFMTCSISGLHHKFFTVLSMGETS</sequence>
<dbReference type="Gene3D" id="3.40.50.450">
    <property type="match status" value="1"/>
</dbReference>
<proteinExistence type="predicted"/>
<dbReference type="GO" id="GO:0009749">
    <property type="term" value="P:response to glucose"/>
    <property type="evidence" value="ECO:0007669"/>
    <property type="project" value="TreeGrafter"/>
</dbReference>
<evidence type="ECO:0000313" key="4">
    <source>
        <dbReference type="Proteomes" id="UP000245207"/>
    </source>
</evidence>
<dbReference type="SUPFAM" id="SSF53784">
    <property type="entry name" value="Phosphofructokinase"/>
    <property type="match status" value="1"/>
</dbReference>
<dbReference type="AlphaFoldDB" id="A0A2U1KGW8"/>
<dbReference type="GO" id="GO:0015979">
    <property type="term" value="P:photosynthesis"/>
    <property type="evidence" value="ECO:0007669"/>
    <property type="project" value="TreeGrafter"/>
</dbReference>
<dbReference type="EMBL" id="PKPP01018924">
    <property type="protein sequence ID" value="PWA36029.1"/>
    <property type="molecule type" value="Genomic_DNA"/>
</dbReference>
<reference evidence="3 4" key="1">
    <citation type="journal article" date="2018" name="Mol. Plant">
        <title>The genome of Artemisia annua provides insight into the evolution of Asteraceae family and artemisinin biosynthesis.</title>
        <authorList>
            <person name="Shen Q."/>
            <person name="Zhang L."/>
            <person name="Liao Z."/>
            <person name="Wang S."/>
            <person name="Yan T."/>
            <person name="Shi P."/>
            <person name="Liu M."/>
            <person name="Fu X."/>
            <person name="Pan Q."/>
            <person name="Wang Y."/>
            <person name="Lv Z."/>
            <person name="Lu X."/>
            <person name="Zhang F."/>
            <person name="Jiang W."/>
            <person name="Ma Y."/>
            <person name="Chen M."/>
            <person name="Hao X."/>
            <person name="Li L."/>
            <person name="Tang Y."/>
            <person name="Lv G."/>
            <person name="Zhou Y."/>
            <person name="Sun X."/>
            <person name="Brodelius P.E."/>
            <person name="Rose J.K.C."/>
            <person name="Tang K."/>
        </authorList>
    </citation>
    <scope>NUCLEOTIDE SEQUENCE [LARGE SCALE GENOMIC DNA]</scope>
    <source>
        <strain evidence="4">cv. Huhao1</strain>
        <tissue evidence="3">Leaf</tissue>
    </source>
</reference>
<protein>
    <submittedName>
        <fullName evidence="3">Pyrophosphate--fructose 6-phosphate 1-phosphotransferase subunit beta</fullName>
    </submittedName>
</protein>
<dbReference type="InterPro" id="IPR035966">
    <property type="entry name" value="PKF_sf"/>
</dbReference>
<keyword evidence="2" id="KW-0324">Glycolysis</keyword>
<gene>
    <name evidence="3" type="ORF">CTI12_AA604050</name>
</gene>
<dbReference type="PANTHER" id="PTHR43650:SF1">
    <property type="entry name" value="PYROPHOSPHATE--FRUCTOSE 6-PHOSPHATE 1-PHOSPHOTRANSFERASE SUBUNIT BETA 2"/>
    <property type="match status" value="1"/>
</dbReference>
<dbReference type="Proteomes" id="UP000245207">
    <property type="component" value="Unassembled WGS sequence"/>
</dbReference>
<dbReference type="GO" id="GO:0005829">
    <property type="term" value="C:cytosol"/>
    <property type="evidence" value="ECO:0007669"/>
    <property type="project" value="TreeGrafter"/>
</dbReference>
<dbReference type="PANTHER" id="PTHR43650">
    <property type="entry name" value="PYROPHOSPHATE--FRUCTOSE 6-PHOSPHATE 1-PHOSPHOTRANSFERASE"/>
    <property type="match status" value="1"/>
</dbReference>
<evidence type="ECO:0000256" key="2">
    <source>
        <dbReference type="ARBA" id="ARBA00023152"/>
    </source>
</evidence>